<comment type="caution">
    <text evidence="2">The sequence shown here is derived from an EMBL/GenBank/DDBJ whole genome shotgun (WGS) entry which is preliminary data.</text>
</comment>
<keyword evidence="3" id="KW-1185">Reference proteome</keyword>
<feature type="region of interest" description="Disordered" evidence="1">
    <location>
        <begin position="280"/>
        <end position="301"/>
    </location>
</feature>
<feature type="region of interest" description="Disordered" evidence="1">
    <location>
        <begin position="78"/>
        <end position="136"/>
    </location>
</feature>
<gene>
    <name evidence="2" type="ORF">O181_065993</name>
</gene>
<name>A0A9Q3EQM2_9BASI</name>
<organism evidence="2 3">
    <name type="scientific">Austropuccinia psidii MF-1</name>
    <dbReference type="NCBI Taxonomy" id="1389203"/>
    <lineage>
        <taxon>Eukaryota</taxon>
        <taxon>Fungi</taxon>
        <taxon>Dikarya</taxon>
        <taxon>Basidiomycota</taxon>
        <taxon>Pucciniomycotina</taxon>
        <taxon>Pucciniomycetes</taxon>
        <taxon>Pucciniales</taxon>
        <taxon>Sphaerophragmiaceae</taxon>
        <taxon>Austropuccinia</taxon>
    </lineage>
</organism>
<feature type="compositionally biased region" description="Polar residues" evidence="1">
    <location>
        <begin position="78"/>
        <end position="91"/>
    </location>
</feature>
<accession>A0A9Q3EQM2</accession>
<dbReference type="Proteomes" id="UP000765509">
    <property type="component" value="Unassembled WGS sequence"/>
</dbReference>
<dbReference type="AlphaFoldDB" id="A0A9Q3EQM2"/>
<evidence type="ECO:0000313" key="3">
    <source>
        <dbReference type="Proteomes" id="UP000765509"/>
    </source>
</evidence>
<sequence>MDNIRFNLASHWKELGASFQRTCLNEISFTNLMVITIGWNSNRKFKLLEEEGARIRKDQATTQAIEGKLNWKEHTLIPSGSQGVEQPNSPVASYHSGGHSSVAKNNHSSQSQAEIVRPNDPEAVGIGERSTQKPEIAVRTSRISIPTNKNITPAQNEHNAVTPESNLNSDQLWLQMSQFAMKNKEKIDELHRRNERVKELTNLHEYTLKAIEKSCARLWKDSEETNKRPNQIFVEQYQCKRYGDCMRQYIKELRNVCQNMKPQPKGHALVNPYQEDIKSDFLLDNNPRSPSQYHDGDKMTY</sequence>
<feature type="compositionally biased region" description="Polar residues" evidence="1">
    <location>
        <begin position="98"/>
        <end position="113"/>
    </location>
</feature>
<evidence type="ECO:0000313" key="2">
    <source>
        <dbReference type="EMBL" id="MBW0526278.1"/>
    </source>
</evidence>
<evidence type="ECO:0000256" key="1">
    <source>
        <dbReference type="SAM" id="MobiDB-lite"/>
    </source>
</evidence>
<dbReference type="EMBL" id="AVOT02032515">
    <property type="protein sequence ID" value="MBW0526278.1"/>
    <property type="molecule type" value="Genomic_DNA"/>
</dbReference>
<proteinExistence type="predicted"/>
<protein>
    <submittedName>
        <fullName evidence="2">Uncharacterized protein</fullName>
    </submittedName>
</protein>
<reference evidence="2" key="1">
    <citation type="submission" date="2021-03" db="EMBL/GenBank/DDBJ databases">
        <title>Draft genome sequence of rust myrtle Austropuccinia psidii MF-1, a brazilian biotype.</title>
        <authorList>
            <person name="Quecine M.C."/>
            <person name="Pachon D.M.R."/>
            <person name="Bonatelli M.L."/>
            <person name="Correr F.H."/>
            <person name="Franceschini L.M."/>
            <person name="Leite T.F."/>
            <person name="Margarido G.R.A."/>
            <person name="Almeida C.A."/>
            <person name="Ferrarezi J.A."/>
            <person name="Labate C.A."/>
        </authorList>
    </citation>
    <scope>NUCLEOTIDE SEQUENCE</scope>
    <source>
        <strain evidence="2">MF-1</strain>
    </source>
</reference>